<dbReference type="PANTHER" id="PTHR43639">
    <property type="entry name" value="OXIDOREDUCTASE, SHORT-CHAIN DEHYDROGENASE/REDUCTASE FAMILY (AFU_ORTHOLOGUE AFUA_5G02870)"/>
    <property type="match status" value="1"/>
</dbReference>
<evidence type="ECO:0000256" key="2">
    <source>
        <dbReference type="ARBA" id="ARBA00023002"/>
    </source>
</evidence>
<dbReference type="EMBL" id="FZOS01000046">
    <property type="protein sequence ID" value="SNT13220.1"/>
    <property type="molecule type" value="Genomic_DNA"/>
</dbReference>
<evidence type="ECO:0000256" key="1">
    <source>
        <dbReference type="ARBA" id="ARBA00006484"/>
    </source>
</evidence>
<dbReference type="NCBIfam" id="NF005559">
    <property type="entry name" value="PRK07231.1"/>
    <property type="match status" value="1"/>
</dbReference>
<proteinExistence type="inferred from homology"/>
<name>A0A239K5J2_9SPHN</name>
<dbReference type="InterPro" id="IPR002347">
    <property type="entry name" value="SDR_fam"/>
</dbReference>
<gene>
    <name evidence="3" type="ORF">SAMN06295912_1462</name>
</gene>
<dbReference type="PANTHER" id="PTHR43639:SF1">
    <property type="entry name" value="SHORT-CHAIN DEHYDROGENASE_REDUCTASE FAMILY PROTEIN"/>
    <property type="match status" value="1"/>
</dbReference>
<organism evidence="3 4">
    <name type="scientific">Edaphosphingomonas laterariae</name>
    <dbReference type="NCBI Taxonomy" id="861865"/>
    <lineage>
        <taxon>Bacteria</taxon>
        <taxon>Pseudomonadati</taxon>
        <taxon>Pseudomonadota</taxon>
        <taxon>Alphaproteobacteria</taxon>
        <taxon>Sphingomonadales</taxon>
        <taxon>Rhizorhabdaceae</taxon>
        <taxon>Edaphosphingomonas</taxon>
    </lineage>
</organism>
<dbReference type="Pfam" id="PF13561">
    <property type="entry name" value="adh_short_C2"/>
    <property type="match status" value="1"/>
</dbReference>
<protein>
    <submittedName>
        <fullName evidence="3">3alpha(Or 20beta)-hydroxysteroid dehydrogenase</fullName>
    </submittedName>
</protein>
<dbReference type="FunFam" id="3.40.50.720:FF:000084">
    <property type="entry name" value="Short-chain dehydrogenase reductase"/>
    <property type="match status" value="1"/>
</dbReference>
<evidence type="ECO:0000313" key="4">
    <source>
        <dbReference type="Proteomes" id="UP000198281"/>
    </source>
</evidence>
<evidence type="ECO:0000313" key="3">
    <source>
        <dbReference type="EMBL" id="SNT13220.1"/>
    </source>
</evidence>
<dbReference type="SUPFAM" id="SSF51735">
    <property type="entry name" value="NAD(P)-binding Rossmann-fold domains"/>
    <property type="match status" value="1"/>
</dbReference>
<dbReference type="AlphaFoldDB" id="A0A239K5J2"/>
<dbReference type="InterPro" id="IPR036291">
    <property type="entry name" value="NAD(P)-bd_dom_sf"/>
</dbReference>
<dbReference type="PROSITE" id="PS00061">
    <property type="entry name" value="ADH_SHORT"/>
    <property type="match status" value="1"/>
</dbReference>
<dbReference type="Gene3D" id="3.40.50.720">
    <property type="entry name" value="NAD(P)-binding Rossmann-like Domain"/>
    <property type="match status" value="1"/>
</dbReference>
<accession>A0A239K5J2</accession>
<comment type="similarity">
    <text evidence="1">Belongs to the short-chain dehydrogenases/reductases (SDR) family.</text>
</comment>
<dbReference type="PRINTS" id="PR00081">
    <property type="entry name" value="GDHRDH"/>
</dbReference>
<dbReference type="PRINTS" id="PR00080">
    <property type="entry name" value="SDRFAMILY"/>
</dbReference>
<dbReference type="GO" id="GO:0016491">
    <property type="term" value="F:oxidoreductase activity"/>
    <property type="evidence" value="ECO:0007669"/>
    <property type="project" value="UniProtKB-KW"/>
</dbReference>
<dbReference type="Proteomes" id="UP000198281">
    <property type="component" value="Unassembled WGS sequence"/>
</dbReference>
<keyword evidence="2" id="KW-0560">Oxidoreductase</keyword>
<sequence>MRRLENKVAIVTGGARGIGEGIVRRFVEEGARVVIADLLEAEGRALAAELGDVTAFETLNVTSRADWDRVIAATEARFGKVDCLVNNAGILIFKALDDLTEEEMRRIIEVNLLGTMIGTQAIVPAIERAGGGTIINMSSADGISAANGLSPYCASKFGVRGFSQSVALELGPRGIRVNTIHPGGIYTPLANQAGVTREMFDMGFKIYPAQRAGDPADIGAAAAFLASDDARYCIGTELSVDGGLNAGHYYMAVPGAPKLG</sequence>
<dbReference type="InterPro" id="IPR020904">
    <property type="entry name" value="Sc_DH/Rdtase_CS"/>
</dbReference>
<dbReference type="RefSeq" id="WP_089221234.1">
    <property type="nucleotide sequence ID" value="NZ_FZOS01000046.1"/>
</dbReference>
<keyword evidence="4" id="KW-1185">Reference proteome</keyword>
<reference evidence="4" key="1">
    <citation type="submission" date="2017-06" db="EMBL/GenBank/DDBJ databases">
        <authorList>
            <person name="Varghese N."/>
            <person name="Submissions S."/>
        </authorList>
    </citation>
    <scope>NUCLEOTIDE SEQUENCE [LARGE SCALE GENOMIC DNA]</scope>
    <source>
        <strain evidence="4">LNB2</strain>
    </source>
</reference>
<dbReference type="OrthoDB" id="5457012at2"/>